<dbReference type="PANTHER" id="PTHR31350:SF21">
    <property type="entry name" value="F-BOX ONLY PROTEIN 21"/>
    <property type="match status" value="1"/>
</dbReference>
<dbReference type="Proteomes" id="UP000085678">
    <property type="component" value="Unplaced"/>
</dbReference>
<gene>
    <name evidence="3" type="primary">LOC106181785</name>
</gene>
<dbReference type="SUPFAM" id="SSF141255">
    <property type="entry name" value="YccV-like"/>
    <property type="match status" value="1"/>
</dbReference>
<accession>A0A1S3KGF1</accession>
<sequence length="542" mass="63161">MLAKYSRKVSYLWKEEYRKRHLIGKRVKEKVRSMSQEYFNKEEVSKEGFEIFEALMQGNEHGASFIIDELMTIVHDGNSSKNLTEKYYAEKVLRFIQQQRLKKEWGNFLSQPPSRQSLEKGAVLLAQWCQPTVDITINGVSDQLDVIATKVQKLLSERFKDHPACKGELLDVTEVQSSRWEPVQCKMVLEAVNYVLYQELEFHGNSDDYYLPDNSYINRVLETKTGIPISLAVVYCSVALRLGVVCEPVNFPSHFLLRWLQNPNLPEEQQYTYIDVFHEGRFMDENQCTNLLPYNTYTINRHVFDPAMPLMVFERMMRNLINIGRQVLGHGGDSLLMLRTALELFLILRPDDLEMTLLLSRVYLNIGINLSDVVDMLKRLATSVGPQQSSLITYLIMLAEERQNSEPQEKVKIKLRSEFPRVKHAVGMIMKHKKYHYTCVIYGWDNKCEATFEWMNQMGVHKLPLGPDQPFYNVLVEDGSNRYAAQENLLTTEEPCKITHPEVGKYFCDFRDTYYLPNKEKLDQYPEDLPVLDSYVRDTYGN</sequence>
<dbReference type="AlphaFoldDB" id="A0A1S3KGF1"/>
<dbReference type="Pfam" id="PF13369">
    <property type="entry name" value="Transglut_core2"/>
    <property type="match status" value="1"/>
</dbReference>
<dbReference type="NCBIfam" id="TIGR02097">
    <property type="entry name" value="yccV"/>
    <property type="match status" value="1"/>
</dbReference>
<evidence type="ECO:0000313" key="3">
    <source>
        <dbReference type="RefSeq" id="XP_013421720.1"/>
    </source>
</evidence>
<protein>
    <submittedName>
        <fullName evidence="3">F-box only protein 21</fullName>
    </submittedName>
</protein>
<organism evidence="2 3">
    <name type="scientific">Lingula anatina</name>
    <name type="common">Brachiopod</name>
    <name type="synonym">Lingula unguis</name>
    <dbReference type="NCBI Taxonomy" id="7574"/>
    <lineage>
        <taxon>Eukaryota</taxon>
        <taxon>Metazoa</taxon>
        <taxon>Spiralia</taxon>
        <taxon>Lophotrochozoa</taxon>
        <taxon>Brachiopoda</taxon>
        <taxon>Linguliformea</taxon>
        <taxon>Lingulata</taxon>
        <taxon>Lingulida</taxon>
        <taxon>Linguloidea</taxon>
        <taxon>Lingulidae</taxon>
        <taxon>Lingula</taxon>
    </lineage>
</organism>
<evidence type="ECO:0000313" key="2">
    <source>
        <dbReference type="Proteomes" id="UP000085678"/>
    </source>
</evidence>
<dbReference type="STRING" id="7574.A0A1S3KGF1"/>
<dbReference type="RefSeq" id="XP_013421720.1">
    <property type="nucleotide sequence ID" value="XM_013566266.1"/>
</dbReference>
<dbReference type="Pfam" id="PF08755">
    <property type="entry name" value="YccV-like"/>
    <property type="match status" value="1"/>
</dbReference>
<dbReference type="InterPro" id="IPR036623">
    <property type="entry name" value="Hemimethylated_DNA-bd_sf"/>
</dbReference>
<dbReference type="SMART" id="SM00992">
    <property type="entry name" value="YccV-like"/>
    <property type="match status" value="1"/>
</dbReference>
<dbReference type="InParanoid" id="A0A1S3KGF1"/>
<evidence type="ECO:0000259" key="1">
    <source>
        <dbReference type="SMART" id="SM00992"/>
    </source>
</evidence>
<name>A0A1S3KGF1_LINAN</name>
<dbReference type="OrthoDB" id="28868at2759"/>
<feature type="domain" description="Hemimethylated DNA-binding" evidence="1">
    <location>
        <begin position="421"/>
        <end position="518"/>
    </location>
</feature>
<dbReference type="InterPro" id="IPR011722">
    <property type="entry name" value="Hemimethylated_DNA-bd_dom"/>
</dbReference>
<proteinExistence type="predicted"/>
<keyword evidence="2" id="KW-1185">Reference proteome</keyword>
<dbReference type="Gene3D" id="2.30.30.390">
    <property type="entry name" value="Hemimethylated DNA-binding domain"/>
    <property type="match status" value="1"/>
</dbReference>
<dbReference type="GeneID" id="106181785"/>
<dbReference type="PANTHER" id="PTHR31350">
    <property type="entry name" value="SI:DKEY-261L7.2"/>
    <property type="match status" value="1"/>
</dbReference>
<reference evidence="3" key="1">
    <citation type="submission" date="2025-08" db="UniProtKB">
        <authorList>
            <consortium name="RefSeq"/>
        </authorList>
    </citation>
    <scope>IDENTIFICATION</scope>
    <source>
        <tissue evidence="3">Gonads</tissue>
    </source>
</reference>
<dbReference type="GO" id="GO:0003677">
    <property type="term" value="F:DNA binding"/>
    <property type="evidence" value="ECO:0007669"/>
    <property type="project" value="InterPro"/>
</dbReference>
<dbReference type="KEGG" id="lak:106181785"/>
<dbReference type="InterPro" id="IPR032698">
    <property type="entry name" value="SirB1_N"/>
</dbReference>